<dbReference type="Proteomes" id="UP000646827">
    <property type="component" value="Unassembled WGS sequence"/>
</dbReference>
<protein>
    <submittedName>
        <fullName evidence="2">Uncharacterized protein</fullName>
    </submittedName>
</protein>
<evidence type="ECO:0000313" key="2">
    <source>
        <dbReference type="EMBL" id="KAG2223207.1"/>
    </source>
</evidence>
<sequence length="313" mass="34917">MTNLDNKVTHIESSVARIEAEQSAQNLEDPLLDVSQDDELYKRLADYRIPAAGIICKPDVSKITQGHIRKHFIGKVSQLTSSNKEAMMDSMIKITEVFRNRLLAVWDARPNKKNITLHRFTEAARDKLATDISVFLKRCLDDIPIDMCEKNWVSLYLVYHLFEKYISTSQRDKRRAPTRVVSMYSGSYMDTASEGGSSAIMPLTFFNDEDEDDTSTAAQQQILSAAATTSRTPTTISQDHHLPSFSILSFSVTSAPSASATPSTSDPVTLMQDNWYPKQPQGNSGLSPSPSSTTSSSKRQRSKTNAIVPTNRW</sequence>
<evidence type="ECO:0000256" key="1">
    <source>
        <dbReference type="SAM" id="MobiDB-lite"/>
    </source>
</evidence>
<comment type="caution">
    <text evidence="2">The sequence shown here is derived from an EMBL/GenBank/DDBJ whole genome shotgun (WGS) entry which is preliminary data.</text>
</comment>
<dbReference type="EMBL" id="JAEPRB010000066">
    <property type="protein sequence ID" value="KAG2223207.1"/>
    <property type="molecule type" value="Genomic_DNA"/>
</dbReference>
<reference evidence="2 3" key="1">
    <citation type="submission" date="2020-12" db="EMBL/GenBank/DDBJ databases">
        <title>Metabolic potential, ecology and presence of endohyphal bacteria is reflected in genomic diversity of Mucoromycotina.</title>
        <authorList>
            <person name="Muszewska A."/>
            <person name="Okrasinska A."/>
            <person name="Steczkiewicz K."/>
            <person name="Drgas O."/>
            <person name="Orlowska M."/>
            <person name="Perlinska-Lenart U."/>
            <person name="Aleksandrzak-Piekarczyk T."/>
            <person name="Szatraj K."/>
            <person name="Zielenkiewicz U."/>
            <person name="Pilsyk S."/>
            <person name="Malc E."/>
            <person name="Mieczkowski P."/>
            <person name="Kruszewska J.S."/>
            <person name="Biernat P."/>
            <person name="Pawlowska J."/>
        </authorList>
    </citation>
    <scope>NUCLEOTIDE SEQUENCE [LARGE SCALE GENOMIC DNA]</scope>
    <source>
        <strain evidence="2 3">CBS 142.35</strain>
    </source>
</reference>
<organism evidence="2 3">
    <name type="scientific">Circinella minor</name>
    <dbReference type="NCBI Taxonomy" id="1195481"/>
    <lineage>
        <taxon>Eukaryota</taxon>
        <taxon>Fungi</taxon>
        <taxon>Fungi incertae sedis</taxon>
        <taxon>Mucoromycota</taxon>
        <taxon>Mucoromycotina</taxon>
        <taxon>Mucoromycetes</taxon>
        <taxon>Mucorales</taxon>
        <taxon>Lichtheimiaceae</taxon>
        <taxon>Circinella</taxon>
    </lineage>
</organism>
<proteinExistence type="predicted"/>
<feature type="compositionally biased region" description="Low complexity" evidence="1">
    <location>
        <begin position="256"/>
        <end position="267"/>
    </location>
</feature>
<evidence type="ECO:0000313" key="3">
    <source>
        <dbReference type="Proteomes" id="UP000646827"/>
    </source>
</evidence>
<gene>
    <name evidence="2" type="ORF">INT45_011553</name>
</gene>
<accession>A0A8H7VLE3</accession>
<dbReference type="AlphaFoldDB" id="A0A8H7VLE3"/>
<feature type="compositionally biased region" description="Low complexity" evidence="1">
    <location>
        <begin position="279"/>
        <end position="297"/>
    </location>
</feature>
<keyword evidence="3" id="KW-1185">Reference proteome</keyword>
<feature type="region of interest" description="Disordered" evidence="1">
    <location>
        <begin position="256"/>
        <end position="313"/>
    </location>
</feature>
<name>A0A8H7VLE3_9FUNG</name>